<dbReference type="InterPro" id="IPR050644">
    <property type="entry name" value="PG_Glycine_Bridge_Synth"/>
</dbReference>
<keyword evidence="2" id="KW-0808">Transferase</keyword>
<dbReference type="EMBL" id="JAKVPQ010000034">
    <property type="protein sequence ID" value="MCH4287682.1"/>
    <property type="molecule type" value="Genomic_DNA"/>
</dbReference>
<accession>A0ABS9RDE9</accession>
<gene>
    <name evidence="7" type="ORF">LQE99_21410</name>
</gene>
<dbReference type="InterPro" id="IPR016181">
    <property type="entry name" value="Acyl_CoA_acyltransferase"/>
</dbReference>
<evidence type="ECO:0000256" key="2">
    <source>
        <dbReference type="ARBA" id="ARBA00022679"/>
    </source>
</evidence>
<name>A0ABS9RDE9_9FIRM</name>
<evidence type="ECO:0000256" key="1">
    <source>
        <dbReference type="ARBA" id="ARBA00009943"/>
    </source>
</evidence>
<protein>
    <submittedName>
        <fullName evidence="7">Aminoacyltransferase</fullName>
    </submittedName>
</protein>
<dbReference type="InterPro" id="IPR003447">
    <property type="entry name" value="FEMABX"/>
</dbReference>
<evidence type="ECO:0000313" key="8">
    <source>
        <dbReference type="Proteomes" id="UP001202402"/>
    </source>
</evidence>
<evidence type="ECO:0000256" key="4">
    <source>
        <dbReference type="ARBA" id="ARBA00022984"/>
    </source>
</evidence>
<proteinExistence type="inferred from homology"/>
<keyword evidence="6" id="KW-0961">Cell wall biogenesis/degradation</keyword>
<dbReference type="Gene3D" id="3.40.630.30">
    <property type="match status" value="2"/>
</dbReference>
<evidence type="ECO:0000256" key="3">
    <source>
        <dbReference type="ARBA" id="ARBA00022960"/>
    </source>
</evidence>
<keyword evidence="3" id="KW-0133">Cell shape</keyword>
<evidence type="ECO:0000313" key="7">
    <source>
        <dbReference type="EMBL" id="MCH4287682.1"/>
    </source>
</evidence>
<comment type="caution">
    <text evidence="7">The sequence shown here is derived from an EMBL/GenBank/DDBJ whole genome shotgun (WGS) entry which is preliminary data.</text>
</comment>
<dbReference type="RefSeq" id="WP_117536687.1">
    <property type="nucleotide sequence ID" value="NZ_JAKVPQ010000034.1"/>
</dbReference>
<dbReference type="Pfam" id="PF02388">
    <property type="entry name" value="FemAB"/>
    <property type="match status" value="1"/>
</dbReference>
<keyword evidence="8" id="KW-1185">Reference proteome</keyword>
<keyword evidence="5" id="KW-0012">Acyltransferase</keyword>
<dbReference type="Gene3D" id="1.20.58.90">
    <property type="match status" value="1"/>
</dbReference>
<comment type="similarity">
    <text evidence="1">Belongs to the FemABX family.</text>
</comment>
<organism evidence="7 8">
    <name type="scientific">Amedibacillus hominis</name>
    <dbReference type="NCBI Taxonomy" id="2897776"/>
    <lineage>
        <taxon>Bacteria</taxon>
        <taxon>Bacillati</taxon>
        <taxon>Bacillota</taxon>
        <taxon>Erysipelotrichia</taxon>
        <taxon>Erysipelotrichales</taxon>
        <taxon>Erysipelotrichaceae</taxon>
        <taxon>Amedibacillus</taxon>
    </lineage>
</organism>
<dbReference type="PROSITE" id="PS51191">
    <property type="entry name" value="FEMABX"/>
    <property type="match status" value="1"/>
</dbReference>
<dbReference type="PANTHER" id="PTHR36174:SF1">
    <property type="entry name" value="LIPID II:GLYCINE GLYCYLTRANSFERASE"/>
    <property type="match status" value="1"/>
</dbReference>
<evidence type="ECO:0000256" key="6">
    <source>
        <dbReference type="ARBA" id="ARBA00023316"/>
    </source>
</evidence>
<dbReference type="SUPFAM" id="SSF55729">
    <property type="entry name" value="Acyl-CoA N-acyltransferases (Nat)"/>
    <property type="match status" value="2"/>
</dbReference>
<reference evidence="7 8" key="1">
    <citation type="submission" date="2022-02" db="EMBL/GenBank/DDBJ databases">
        <title>Genome of Erysipelotrichaceae sp. nov. NSJ-176 isolated from human feces.</title>
        <authorList>
            <person name="Abdugheni R."/>
        </authorList>
    </citation>
    <scope>NUCLEOTIDE SEQUENCE [LARGE SCALE GENOMIC DNA]</scope>
    <source>
        <strain evidence="7 8">NSJ-176</strain>
    </source>
</reference>
<dbReference type="Proteomes" id="UP001202402">
    <property type="component" value="Unassembled WGS sequence"/>
</dbReference>
<sequence length="408" mass="47868">MAYTFTTNITKDEHDAFVTVHEYCNLLQSASWAKVKDNWKSLLAGVRDGNNKLVASSLVLIKPLPLGFTMYYLPKGPVMDFHNQEIINTYFVGLKKYSKKDHCIFIKVDPGIHVNDYKSSEYNTNRYEDTEEYINHMKQVGGKHLGFTMHIADTIQPRFQSNVYKCDDFEESLPRHTKRLMKDALKRNVEVEMGGIEFAEEFARLVELTEERKGVHLRNLEYFKKLCEAYPTDAKIFLASVDLEALYHEYIKKHEDIEKEIEECPENAKKKLRRLQDMERSLEKDVKEFKEIFDEMDQVKGTIHIAGVLSIRYGHTCEMLYAGMDQRFKKFMPQYYIYVKNMKWAFENGCGTCNMGGVEGSLDDGLTKFKDNFNPMINEFIGEFDIPVNKLVYPFFNFVYKRLKERNR</sequence>
<dbReference type="PANTHER" id="PTHR36174">
    <property type="entry name" value="LIPID II:GLYCINE GLYCYLTRANSFERASE"/>
    <property type="match status" value="1"/>
</dbReference>
<keyword evidence="4" id="KW-0573">Peptidoglycan synthesis</keyword>
<evidence type="ECO:0000256" key="5">
    <source>
        <dbReference type="ARBA" id="ARBA00023315"/>
    </source>
</evidence>